<name>A0A091HFH6_BUCRH</name>
<evidence type="ECO:0000313" key="1">
    <source>
        <dbReference type="EMBL" id="KFO94224.1"/>
    </source>
</evidence>
<organism evidence="1 2">
    <name type="scientific">Buceros rhinoceros silvestris</name>
    <dbReference type="NCBI Taxonomy" id="175836"/>
    <lineage>
        <taxon>Eukaryota</taxon>
        <taxon>Metazoa</taxon>
        <taxon>Chordata</taxon>
        <taxon>Craniata</taxon>
        <taxon>Vertebrata</taxon>
        <taxon>Euteleostomi</taxon>
        <taxon>Archelosauria</taxon>
        <taxon>Archosauria</taxon>
        <taxon>Dinosauria</taxon>
        <taxon>Saurischia</taxon>
        <taxon>Theropoda</taxon>
        <taxon>Coelurosauria</taxon>
        <taxon>Aves</taxon>
        <taxon>Neognathae</taxon>
        <taxon>Neoaves</taxon>
        <taxon>Telluraves</taxon>
        <taxon>Coraciimorphae</taxon>
        <taxon>Bucerotiformes</taxon>
        <taxon>Bucerotidae</taxon>
        <taxon>Buceros</taxon>
    </lineage>
</organism>
<dbReference type="AlphaFoldDB" id="A0A091HFH6"/>
<dbReference type="EMBL" id="KL535334">
    <property type="protein sequence ID" value="KFO94224.1"/>
    <property type="molecule type" value="Genomic_DNA"/>
</dbReference>
<feature type="non-terminal residue" evidence="1">
    <location>
        <position position="55"/>
    </location>
</feature>
<sequence>NSLKLHEGRFRLDIRNNFFTEGSVKHWNGLPWGLVEPPFLEVFKACLDVLLRNVI</sequence>
<proteinExistence type="predicted"/>
<feature type="non-terminal residue" evidence="1">
    <location>
        <position position="1"/>
    </location>
</feature>
<reference evidence="1 2" key="1">
    <citation type="submission" date="2014-04" db="EMBL/GenBank/DDBJ databases">
        <title>Genome evolution of avian class.</title>
        <authorList>
            <person name="Zhang G."/>
            <person name="Li C."/>
        </authorList>
    </citation>
    <scope>NUCLEOTIDE SEQUENCE [LARGE SCALE GENOMIC DNA]</scope>
    <source>
        <strain evidence="1">BGI_N320</strain>
    </source>
</reference>
<gene>
    <name evidence="1" type="ORF">N320_01332</name>
</gene>
<protein>
    <submittedName>
        <fullName evidence="1">Uncharacterized protein</fullName>
    </submittedName>
</protein>
<dbReference type="Proteomes" id="UP000054064">
    <property type="component" value="Unassembled WGS sequence"/>
</dbReference>
<keyword evidence="2" id="KW-1185">Reference proteome</keyword>
<evidence type="ECO:0000313" key="2">
    <source>
        <dbReference type="Proteomes" id="UP000054064"/>
    </source>
</evidence>
<accession>A0A091HFH6</accession>